<proteinExistence type="predicted"/>
<evidence type="ECO:0000313" key="1">
    <source>
        <dbReference type="EMBL" id="APE43397.1"/>
    </source>
</evidence>
<dbReference type="RefSeq" id="WP_071971728.1">
    <property type="nucleotide sequence ID" value="NZ_CP018076.1"/>
</dbReference>
<protein>
    <submittedName>
        <fullName evidence="1">Uncharacterized protein</fullName>
    </submittedName>
</protein>
<keyword evidence="2" id="KW-1185">Reference proteome</keyword>
<dbReference type="EMBL" id="CP018076">
    <property type="protein sequence ID" value="APE43397.1"/>
    <property type="molecule type" value="Genomic_DNA"/>
</dbReference>
<dbReference type="AlphaFoldDB" id="A0A1J0WGE0"/>
<dbReference type="Proteomes" id="UP000181897">
    <property type="component" value="Chromosome"/>
</dbReference>
<dbReference type="OrthoDB" id="7877278at2"/>
<dbReference type="KEGG" id="suam:BOO69_08195"/>
<dbReference type="STRING" id="1917485.BOO69_08195"/>
<name>A0A1J0WGE0_9RHOB</name>
<accession>A0A1J0WGE0</accession>
<evidence type="ECO:0000313" key="2">
    <source>
        <dbReference type="Proteomes" id="UP000181897"/>
    </source>
</evidence>
<reference evidence="1 2" key="1">
    <citation type="submission" date="2016-11" db="EMBL/GenBank/DDBJ databases">
        <title>Complete genome sequence of Sulfitobacter sp. AM1-D1, a toxic bacteria associated with marine dinoflagellate Alexandrium minutum in East China Sea.</title>
        <authorList>
            <person name="Yang Q."/>
            <person name="Zhang X."/>
            <person name="Tian X."/>
        </authorList>
    </citation>
    <scope>NUCLEOTIDE SEQUENCE [LARGE SCALE GENOMIC DNA]</scope>
    <source>
        <strain evidence="1 2">AM1-D1</strain>
    </source>
</reference>
<sequence>MFQSTRPTSRSTLAAAIAAVPIRPIAPEELVTNAELRTLAAGDPDRALGEISTDDQALLALALPHICGELIARRGAMAGEPFQWDTAALTSIKTLRSLAQDDEHRRVGSLSEADQLTLAMLLTDICNELRARRLVMAGGLA</sequence>
<gene>
    <name evidence="1" type="ORF">BOO69_08195</name>
</gene>
<organism evidence="1 2">
    <name type="scientific">Sulfitobacter alexandrii</name>
    <dbReference type="NCBI Taxonomy" id="1917485"/>
    <lineage>
        <taxon>Bacteria</taxon>
        <taxon>Pseudomonadati</taxon>
        <taxon>Pseudomonadota</taxon>
        <taxon>Alphaproteobacteria</taxon>
        <taxon>Rhodobacterales</taxon>
        <taxon>Roseobacteraceae</taxon>
        <taxon>Sulfitobacter</taxon>
    </lineage>
</organism>